<reference evidence="2" key="1">
    <citation type="journal article" date="2014" name="Front. Microbiol.">
        <title>High frequency of phylogenetically diverse reductive dehalogenase-homologous genes in deep subseafloor sedimentary metagenomes.</title>
        <authorList>
            <person name="Kawai M."/>
            <person name="Futagami T."/>
            <person name="Toyoda A."/>
            <person name="Takaki Y."/>
            <person name="Nishi S."/>
            <person name="Hori S."/>
            <person name="Arai W."/>
            <person name="Tsubouchi T."/>
            <person name="Morono Y."/>
            <person name="Uchiyama I."/>
            <person name="Ito T."/>
            <person name="Fujiyama A."/>
            <person name="Inagaki F."/>
            <person name="Takami H."/>
        </authorList>
    </citation>
    <scope>NUCLEOTIDE SEQUENCE</scope>
    <source>
        <strain evidence="2">Expedition CK06-06</strain>
    </source>
</reference>
<keyword evidence="1" id="KW-1133">Transmembrane helix</keyword>
<name>X1QJE5_9ZZZZ</name>
<gene>
    <name evidence="2" type="ORF">S12H4_06241</name>
</gene>
<sequence>LLPAAWESTTGALGWLRDEFTNLIGLAYDEILEHAKSYAPMTPEKSLSLAGIMFGSAVGFGTLAHGMALAVEAVPNLKYMGVHYLSGFSAQMGAFGAVSTATMGVIAALAVREPFKYYMNSILRAVIPDEKLLIEFRSKREIDYNQFESYMKYHGYTDEWITKIDSWLWKDPRLFEILYCADVTVPPKEWLIRKFERAGYEDIDIKTLVRVVERRTTRSPRTYYTTSLRRNFRHGFITEEQLTEGIRALEMAEEAIDWIKRTGELDNLYEVNSDWVTTFRTSYRNDIITEEECEASLSALGLPQDRVEAIIELEWVRKEPRILREERTEIQTEWRKIQTSYSRVYIESFRRGLITEDTLAASLTAIGIKNKVANMTARHEAIKLLPKPKPEAIPIPLIPEPTKPPVYLE</sequence>
<feature type="transmembrane region" description="Helical" evidence="1">
    <location>
        <begin position="88"/>
        <end position="111"/>
    </location>
</feature>
<feature type="transmembrane region" description="Helical" evidence="1">
    <location>
        <begin position="46"/>
        <end position="68"/>
    </location>
</feature>
<evidence type="ECO:0000313" key="2">
    <source>
        <dbReference type="EMBL" id="GAI68373.1"/>
    </source>
</evidence>
<evidence type="ECO:0000256" key="1">
    <source>
        <dbReference type="SAM" id="Phobius"/>
    </source>
</evidence>
<comment type="caution">
    <text evidence="2">The sequence shown here is derived from an EMBL/GenBank/DDBJ whole genome shotgun (WGS) entry which is preliminary data.</text>
</comment>
<organism evidence="2">
    <name type="scientific">marine sediment metagenome</name>
    <dbReference type="NCBI Taxonomy" id="412755"/>
    <lineage>
        <taxon>unclassified sequences</taxon>
        <taxon>metagenomes</taxon>
        <taxon>ecological metagenomes</taxon>
    </lineage>
</organism>
<accession>X1QJE5</accession>
<proteinExistence type="predicted"/>
<dbReference type="AlphaFoldDB" id="X1QJE5"/>
<keyword evidence="1" id="KW-0812">Transmembrane</keyword>
<dbReference type="EMBL" id="BARW01002167">
    <property type="protein sequence ID" value="GAI68373.1"/>
    <property type="molecule type" value="Genomic_DNA"/>
</dbReference>
<feature type="non-terminal residue" evidence="2">
    <location>
        <position position="1"/>
    </location>
</feature>
<protein>
    <submittedName>
        <fullName evidence="2">Uncharacterized protein</fullName>
    </submittedName>
</protein>
<keyword evidence="1" id="KW-0472">Membrane</keyword>